<evidence type="ECO:0000256" key="1">
    <source>
        <dbReference type="SAM" id="MobiDB-lite"/>
    </source>
</evidence>
<evidence type="ECO:0008006" key="3">
    <source>
        <dbReference type="Google" id="ProtNLM"/>
    </source>
</evidence>
<feature type="region of interest" description="Disordered" evidence="1">
    <location>
        <begin position="245"/>
        <end position="272"/>
    </location>
</feature>
<accession>A0A7S2LBH1</accession>
<name>A0A7S2LBH1_9STRA</name>
<reference evidence="2" key="1">
    <citation type="submission" date="2021-01" db="EMBL/GenBank/DDBJ databases">
        <authorList>
            <person name="Corre E."/>
            <person name="Pelletier E."/>
            <person name="Niang G."/>
            <person name="Scheremetjew M."/>
            <person name="Finn R."/>
            <person name="Kale V."/>
            <person name="Holt S."/>
            <person name="Cochrane G."/>
            <person name="Meng A."/>
            <person name="Brown T."/>
            <person name="Cohen L."/>
        </authorList>
    </citation>
    <scope>NUCLEOTIDE SEQUENCE</scope>
    <source>
        <strain evidence="2">SM1012Den-03</strain>
    </source>
</reference>
<dbReference type="AlphaFoldDB" id="A0A7S2LBH1"/>
<feature type="compositionally biased region" description="Low complexity" evidence="1">
    <location>
        <begin position="253"/>
        <end position="269"/>
    </location>
</feature>
<sequence length="554" mass="62672">MMQSIIAYDNSNTTMQSGEAMTNIASVPHHHHQKASHHHHHHHDEEITAYSSWHDEEDGNSQLSSCLSSVDLHDDHVDCIGEADEKFHRGSVILLSSSECSLLDKNDADEDDYHTNTHDNSSLSLAGGKGSLDMEEQEMNNRMTAFQELSERASHLLQRERSPEYAVDDYLQRSYYDETADRYCDNDNDIHKSPTDESISKIDYLTPSTSDKRATSRNSTPIDMSCRSKMMEWSYRVIEFSFPPPASQQQEHQQSPLSSSRQGRSSKASTRQHSTEALQLICTTFSYIDRLCTKFKVVDREEYKLLSMVCLNLAAKSSGLFGADGEREWYEFFIHQCSDACCKNEHCSKHNDNAITASLSSSSCDNIDSSSSKDSACTGQTILSTPEKDNVGSLRQPQRPRPPMDLISLPGLYTLCNGLFTKEQFCEMEYNILHRGLGWRLNSVQVIDWVDLCLELSMLLQLDGSRCLTKEDYSDIRETVMVQLEYAVEDTSFLRCAPSHLAVAAFLNAAEGYSDSGECILDCIEEVFGLSLDESEMDNVRYMMRSQMDEPDYT</sequence>
<dbReference type="EMBL" id="HBGZ01014658">
    <property type="protein sequence ID" value="CAD9601460.1"/>
    <property type="molecule type" value="Transcribed_RNA"/>
</dbReference>
<dbReference type="InterPro" id="IPR036915">
    <property type="entry name" value="Cyclin-like_sf"/>
</dbReference>
<feature type="region of interest" description="Disordered" evidence="1">
    <location>
        <begin position="201"/>
        <end position="222"/>
    </location>
</feature>
<evidence type="ECO:0000313" key="2">
    <source>
        <dbReference type="EMBL" id="CAD9601460.1"/>
    </source>
</evidence>
<dbReference type="SUPFAM" id="SSF47954">
    <property type="entry name" value="Cyclin-like"/>
    <property type="match status" value="1"/>
</dbReference>
<organism evidence="2">
    <name type="scientific">Skeletonema marinoi</name>
    <dbReference type="NCBI Taxonomy" id="267567"/>
    <lineage>
        <taxon>Eukaryota</taxon>
        <taxon>Sar</taxon>
        <taxon>Stramenopiles</taxon>
        <taxon>Ochrophyta</taxon>
        <taxon>Bacillariophyta</taxon>
        <taxon>Coscinodiscophyceae</taxon>
        <taxon>Thalassiosirophycidae</taxon>
        <taxon>Thalassiosirales</taxon>
        <taxon>Skeletonemataceae</taxon>
        <taxon>Skeletonema</taxon>
        <taxon>Skeletonema marinoi-dohrnii complex</taxon>
    </lineage>
</organism>
<dbReference type="Gene3D" id="1.10.472.10">
    <property type="entry name" value="Cyclin-like"/>
    <property type="match status" value="1"/>
</dbReference>
<gene>
    <name evidence="2" type="ORF">SMAR0320_LOCUS10489</name>
</gene>
<proteinExistence type="predicted"/>
<protein>
    <recommendedName>
        <fullName evidence="3">Cyclin N-terminal domain-containing protein</fullName>
    </recommendedName>
</protein>